<comment type="subcellular location">
    <subcellularLocation>
        <location evidence="1">Membrane</location>
        <topology evidence="1">Multi-pass membrane protein</topology>
    </subcellularLocation>
</comment>
<keyword evidence="3 6" id="KW-1133">Transmembrane helix</keyword>
<evidence type="ECO:0000313" key="11">
    <source>
        <dbReference type="Proteomes" id="UP000663855"/>
    </source>
</evidence>
<proteinExistence type="predicted"/>
<name>A0A815G0L0_9BILA</name>
<dbReference type="EMBL" id="CAJNOV010008693">
    <property type="protein sequence ID" value="CAF1332270.1"/>
    <property type="molecule type" value="Genomic_DNA"/>
</dbReference>
<gene>
    <name evidence="7" type="ORF">CJN711_LOCUS18486</name>
    <name evidence="8" type="ORF">KQP761_LOCUS7435</name>
    <name evidence="10" type="ORF">MBJ925_LOCUS14843</name>
    <name evidence="9" type="ORF">WKI299_LOCUS4631</name>
</gene>
<dbReference type="EMBL" id="CAJNRE010006980">
    <property type="protein sequence ID" value="CAF2060708.1"/>
    <property type="molecule type" value="Genomic_DNA"/>
</dbReference>
<dbReference type="Proteomes" id="UP000663856">
    <property type="component" value="Unassembled WGS sequence"/>
</dbReference>
<feature type="transmembrane region" description="Helical" evidence="6">
    <location>
        <begin position="12"/>
        <end position="30"/>
    </location>
</feature>
<reference evidence="7" key="1">
    <citation type="submission" date="2021-02" db="EMBL/GenBank/DDBJ databases">
        <authorList>
            <person name="Nowell W R."/>
        </authorList>
    </citation>
    <scope>NUCLEOTIDE SEQUENCE</scope>
</reference>
<feature type="compositionally biased region" description="Low complexity" evidence="5">
    <location>
        <begin position="371"/>
        <end position="385"/>
    </location>
</feature>
<evidence type="ECO:0000313" key="8">
    <source>
        <dbReference type="EMBL" id="CAF1354973.1"/>
    </source>
</evidence>
<dbReference type="Proteomes" id="UP000663824">
    <property type="component" value="Unassembled WGS sequence"/>
</dbReference>
<dbReference type="Proteomes" id="UP000663855">
    <property type="component" value="Unassembled WGS sequence"/>
</dbReference>
<feature type="compositionally biased region" description="Polar residues" evidence="5">
    <location>
        <begin position="345"/>
        <end position="357"/>
    </location>
</feature>
<dbReference type="EMBL" id="CAJNRF010001168">
    <property type="protein sequence ID" value="CAF1998339.1"/>
    <property type="molecule type" value="Genomic_DNA"/>
</dbReference>
<dbReference type="Pfam" id="PF00822">
    <property type="entry name" value="PMP22_Claudin"/>
    <property type="match status" value="1"/>
</dbReference>
<keyword evidence="4 6" id="KW-0472">Membrane</keyword>
<evidence type="ECO:0000256" key="3">
    <source>
        <dbReference type="ARBA" id="ARBA00022989"/>
    </source>
</evidence>
<evidence type="ECO:0000256" key="1">
    <source>
        <dbReference type="ARBA" id="ARBA00004141"/>
    </source>
</evidence>
<dbReference type="AlphaFoldDB" id="A0A815G0L0"/>
<keyword evidence="2 6" id="KW-0812">Transmembrane</keyword>
<dbReference type="Proteomes" id="UP000663834">
    <property type="component" value="Unassembled WGS sequence"/>
</dbReference>
<feature type="transmembrane region" description="Helical" evidence="6">
    <location>
        <begin position="166"/>
        <end position="191"/>
    </location>
</feature>
<dbReference type="GO" id="GO:0016020">
    <property type="term" value="C:membrane"/>
    <property type="evidence" value="ECO:0007669"/>
    <property type="project" value="UniProtKB-SubCell"/>
</dbReference>
<dbReference type="OrthoDB" id="10033008at2759"/>
<evidence type="ECO:0000313" key="10">
    <source>
        <dbReference type="EMBL" id="CAF2060708.1"/>
    </source>
</evidence>
<evidence type="ECO:0000256" key="2">
    <source>
        <dbReference type="ARBA" id="ARBA00022692"/>
    </source>
</evidence>
<accession>A0A815G0L0</accession>
<evidence type="ECO:0000313" key="9">
    <source>
        <dbReference type="EMBL" id="CAF1998339.1"/>
    </source>
</evidence>
<feature type="compositionally biased region" description="Basic residues" evidence="5">
    <location>
        <begin position="322"/>
        <end position="333"/>
    </location>
</feature>
<sequence length="515" mass="58081">MYQYIIPARISFSLGLGFLIFSLVFGWVSFSVPDWLQFSDRNRLNNSTIVNDNYNILKKFGLWYKCTFSTDLNDFSCSLWNNDSPSFVRVVQVLVPFGLILSCLSLLSALFALICRRAFVTTVLISALFSFLSFVFITIGVTVFATESVRYVERLQIGNNDYPRRWGMWLLIPNIVLSFLTFACFITASLLNWCDYRHMQVTGILSHNVDKYNGSVCKGLSESNTTTVIKQQYPPQHEYPNGCYQVNGMNNNQSNPMGYPPPPSYGGLVNSAYQPTPPALFGYSRPGTPTMNQMYPHANFDPYYPRHYMTETIDSEATARISRSRHRSRSRSRRQSEHRSRSNSPGESTITEDNTQKQTQYIPIPVPYYQPQPVQTSQPTKTQTSAAPMNNNQSSIPYMFAQPKQYTDENIQPTANTTNLFKYGTGQPSVLVSNPNQPVYTIAYRTNNGGNVLAPNILTGPAATTYVTAARNQVANNASLGGESDIEEDSRYESISKGANSKKISINEAWTWRKM</sequence>
<feature type="region of interest" description="Disordered" evidence="5">
    <location>
        <begin position="315"/>
        <end position="388"/>
    </location>
</feature>
<dbReference type="Gene3D" id="1.20.140.150">
    <property type="match status" value="1"/>
</dbReference>
<evidence type="ECO:0000256" key="4">
    <source>
        <dbReference type="ARBA" id="ARBA00023136"/>
    </source>
</evidence>
<evidence type="ECO:0000256" key="6">
    <source>
        <dbReference type="SAM" id="Phobius"/>
    </source>
</evidence>
<organism evidence="7 11">
    <name type="scientific">Rotaria magnacalcarata</name>
    <dbReference type="NCBI Taxonomy" id="392030"/>
    <lineage>
        <taxon>Eukaryota</taxon>
        <taxon>Metazoa</taxon>
        <taxon>Spiralia</taxon>
        <taxon>Gnathifera</taxon>
        <taxon>Rotifera</taxon>
        <taxon>Eurotatoria</taxon>
        <taxon>Bdelloidea</taxon>
        <taxon>Philodinida</taxon>
        <taxon>Philodinidae</taxon>
        <taxon>Rotaria</taxon>
    </lineage>
</organism>
<feature type="transmembrane region" description="Helical" evidence="6">
    <location>
        <begin position="93"/>
        <end position="115"/>
    </location>
</feature>
<protein>
    <submittedName>
        <fullName evidence="7">Uncharacterized protein</fullName>
    </submittedName>
</protein>
<evidence type="ECO:0000313" key="7">
    <source>
        <dbReference type="EMBL" id="CAF1332270.1"/>
    </source>
</evidence>
<dbReference type="EMBL" id="CAJNOW010002501">
    <property type="protein sequence ID" value="CAF1354973.1"/>
    <property type="molecule type" value="Genomic_DNA"/>
</dbReference>
<comment type="caution">
    <text evidence="7">The sequence shown here is derived from an EMBL/GenBank/DDBJ whole genome shotgun (WGS) entry which is preliminary data.</text>
</comment>
<feature type="transmembrane region" description="Helical" evidence="6">
    <location>
        <begin position="122"/>
        <end position="146"/>
    </location>
</feature>
<dbReference type="InterPro" id="IPR004031">
    <property type="entry name" value="PMP22/EMP/MP20/Claudin"/>
</dbReference>
<evidence type="ECO:0000256" key="5">
    <source>
        <dbReference type="SAM" id="MobiDB-lite"/>
    </source>
</evidence>